<gene>
    <name evidence="1" type="ORF">NUW58_g158</name>
</gene>
<comment type="caution">
    <text evidence="1">The sequence shown here is derived from an EMBL/GenBank/DDBJ whole genome shotgun (WGS) entry which is preliminary data.</text>
</comment>
<proteinExistence type="predicted"/>
<protein>
    <submittedName>
        <fullName evidence="1">Uncharacterized protein</fullName>
    </submittedName>
</protein>
<name>A0ACC1PRP9_9PEZI</name>
<keyword evidence="2" id="KW-1185">Reference proteome</keyword>
<sequence length="1269" mass="139270">MAARRLIEPDEALLKSGPSSLLQAQALYSRSPTLSYSPSSPSTGFLSSPTLSTAPSSPSSHISSANNTVLLRSHRRASHYTTTISDEDRNWAGRLVAEQPSRSTWKAATAVLSNVVDGAVAHPTAELVQALLELGAEVCFERRKSSNILKVMLNKDQVDVRSNLLERATRNCSHDILFLLANNADEQGANQALPIAIDQDNPEGVRILLARGANASPWCNQFLNAVEFGSDEIISELMRNTNGACQSCRDRGLVRAATFGHAGKVQILLDHGADPSFERANALRAAISSGSEGIVILIASHKRMGSYPELLDMAIVDAYSQSNHRILTACLQAREGEPSEAINRILLQAVERNQLDLVTPLLQSNASVDYQGGAVVVAAVLSRDVKVLQAVLSSGKASQSSMSAAITQAAKSEDPRMAGHMIDALLSAGLRGDAVNGTLIRILDPKLAVGDDDSRLSLASLILEKGGADVNFQQGRALILAATGGWMKILSLLIGCQPSLASLRAAMPPIMKLKDNGRIYKILDMVMNSGPSNPLFAEDLKAAAVSSAAEALRLDVLEHVAQLGMSGSTILAGLSAAASSEREWTTPIGLSIIQFLLNEGALGPPVDEAFCSATRLFARDAVELLKDYISEECVEKALLVTVESSPEWHSPDDRNLWLIESLLDLGARGESVNIALLYALEAYIAKPKLASKNLVDILLTPADVNFRHGEALKIAIKGGDGSLLKELASFGASQETMTNAFYEAITAQLEEKKVLELLAVLNDRELEYQPDFKRGIPNRRPPIFDCLEAHPESVKLVEHLIKLGCEVDATTCAKLYNSTEPEYATALAWALSRSGADRTVSSTVITTLIDAKANVNFTAASSQTTPLILAARNSRGDIVKKLLEAKADTRSHDHFDKAALFYASRAGDTNTVKALLKREFRMNDGSLHEAARNLHKDCVTALIKAKYDPNFRSSREEYDGRTPLHEIAYRCDGLQKVTDMEATLWALAQGGADPLGKWQGKTALFLALCNPQPYSITQALLNTGKWCESNNPKNVFEERHSGTQTKFYFSPTVYLRRKAYDGNAATYAKLEKLLKTVGCEDRYYAELGSDQPDDAVGLPEEIAKEVKRRKDELDKFQRSEFEHQTKIRRCYEQEQAQHELWQAQQLEKTAQKISQSDTLHQNQLHHNIQISDQQQYAIARKNLITEQSLQSQQQLKLNFQQQTDQQKISSQEVQNRIAAEAQRQKLLNAQKTKALKASEERQMLKSKQAIHREELSFQKSMQDIKARRR</sequence>
<dbReference type="EMBL" id="JAPDGR010000011">
    <property type="protein sequence ID" value="KAJ2998946.1"/>
    <property type="molecule type" value="Genomic_DNA"/>
</dbReference>
<dbReference type="Proteomes" id="UP001143856">
    <property type="component" value="Unassembled WGS sequence"/>
</dbReference>
<reference evidence="1" key="1">
    <citation type="submission" date="2022-10" db="EMBL/GenBank/DDBJ databases">
        <title>Genome Sequence of Xylaria curta.</title>
        <authorList>
            <person name="Buettner E."/>
        </authorList>
    </citation>
    <scope>NUCLEOTIDE SEQUENCE</scope>
    <source>
        <strain evidence="1">Babe10</strain>
    </source>
</reference>
<evidence type="ECO:0000313" key="2">
    <source>
        <dbReference type="Proteomes" id="UP001143856"/>
    </source>
</evidence>
<evidence type="ECO:0000313" key="1">
    <source>
        <dbReference type="EMBL" id="KAJ2998946.1"/>
    </source>
</evidence>
<accession>A0ACC1PRP9</accession>
<organism evidence="1 2">
    <name type="scientific">Xylaria curta</name>
    <dbReference type="NCBI Taxonomy" id="42375"/>
    <lineage>
        <taxon>Eukaryota</taxon>
        <taxon>Fungi</taxon>
        <taxon>Dikarya</taxon>
        <taxon>Ascomycota</taxon>
        <taxon>Pezizomycotina</taxon>
        <taxon>Sordariomycetes</taxon>
        <taxon>Xylariomycetidae</taxon>
        <taxon>Xylariales</taxon>
        <taxon>Xylariaceae</taxon>
        <taxon>Xylaria</taxon>
    </lineage>
</organism>